<dbReference type="AlphaFoldDB" id="S7PR12"/>
<reference evidence="11 12" key="1">
    <citation type="journal article" date="2012" name="Science">
        <title>The Paleozoic origin of enzymatic lignin decomposition reconstructed from 31 fungal genomes.</title>
        <authorList>
            <person name="Floudas D."/>
            <person name="Binder M."/>
            <person name="Riley R."/>
            <person name="Barry K."/>
            <person name="Blanchette R.A."/>
            <person name="Henrissat B."/>
            <person name="Martinez A.T."/>
            <person name="Otillar R."/>
            <person name="Spatafora J.W."/>
            <person name="Yadav J.S."/>
            <person name="Aerts A."/>
            <person name="Benoit I."/>
            <person name="Boyd A."/>
            <person name="Carlson A."/>
            <person name="Copeland A."/>
            <person name="Coutinho P.M."/>
            <person name="de Vries R.P."/>
            <person name="Ferreira P."/>
            <person name="Findley K."/>
            <person name="Foster B."/>
            <person name="Gaskell J."/>
            <person name="Glotzer D."/>
            <person name="Gorecki P."/>
            <person name="Heitman J."/>
            <person name="Hesse C."/>
            <person name="Hori C."/>
            <person name="Igarashi K."/>
            <person name="Jurgens J.A."/>
            <person name="Kallen N."/>
            <person name="Kersten P."/>
            <person name="Kohler A."/>
            <person name="Kuees U."/>
            <person name="Kumar T.K.A."/>
            <person name="Kuo A."/>
            <person name="LaButti K."/>
            <person name="Larrondo L.F."/>
            <person name="Lindquist E."/>
            <person name="Ling A."/>
            <person name="Lombard V."/>
            <person name="Lucas S."/>
            <person name="Lundell T."/>
            <person name="Martin R."/>
            <person name="McLaughlin D.J."/>
            <person name="Morgenstern I."/>
            <person name="Morin E."/>
            <person name="Murat C."/>
            <person name="Nagy L.G."/>
            <person name="Nolan M."/>
            <person name="Ohm R.A."/>
            <person name="Patyshakuliyeva A."/>
            <person name="Rokas A."/>
            <person name="Ruiz-Duenas F.J."/>
            <person name="Sabat G."/>
            <person name="Salamov A."/>
            <person name="Samejima M."/>
            <person name="Schmutz J."/>
            <person name="Slot J.C."/>
            <person name="St John F."/>
            <person name="Stenlid J."/>
            <person name="Sun H."/>
            <person name="Sun S."/>
            <person name="Syed K."/>
            <person name="Tsang A."/>
            <person name="Wiebenga A."/>
            <person name="Young D."/>
            <person name="Pisabarro A."/>
            <person name="Eastwood D.C."/>
            <person name="Martin F."/>
            <person name="Cullen D."/>
            <person name="Grigoriev I.V."/>
            <person name="Hibbett D.S."/>
        </authorList>
    </citation>
    <scope>NUCLEOTIDE SEQUENCE [LARGE SCALE GENOMIC DNA]</scope>
    <source>
        <strain evidence="11 12">ATCC 11539</strain>
    </source>
</reference>
<dbReference type="InterPro" id="IPR017972">
    <property type="entry name" value="Cyt_P450_CS"/>
</dbReference>
<evidence type="ECO:0000256" key="10">
    <source>
        <dbReference type="RuleBase" id="RU000461"/>
    </source>
</evidence>
<dbReference type="eggNOG" id="KOG0156">
    <property type="taxonomic scope" value="Eukaryota"/>
</dbReference>
<dbReference type="KEGG" id="gtr:GLOTRDRAFT_67059"/>
<keyword evidence="7 9" id="KW-0408">Iron</keyword>
<comment type="similarity">
    <text evidence="3 10">Belongs to the cytochrome P450 family.</text>
</comment>
<comment type="pathway">
    <text evidence="2">Secondary metabolite biosynthesis.</text>
</comment>
<dbReference type="GO" id="GO:0004497">
    <property type="term" value="F:monooxygenase activity"/>
    <property type="evidence" value="ECO:0007669"/>
    <property type="project" value="UniProtKB-KW"/>
</dbReference>
<dbReference type="SUPFAM" id="SSF48264">
    <property type="entry name" value="Cytochrome P450"/>
    <property type="match status" value="1"/>
</dbReference>
<protein>
    <submittedName>
        <fullName evidence="11">Cytochrome P450</fullName>
    </submittedName>
</protein>
<evidence type="ECO:0000313" key="11">
    <source>
        <dbReference type="EMBL" id="EPQ50276.1"/>
    </source>
</evidence>
<dbReference type="EMBL" id="KB469319">
    <property type="protein sequence ID" value="EPQ50276.1"/>
    <property type="molecule type" value="Genomic_DNA"/>
</dbReference>
<dbReference type="InterPro" id="IPR036396">
    <property type="entry name" value="Cyt_P450_sf"/>
</dbReference>
<dbReference type="STRING" id="670483.S7PR12"/>
<keyword evidence="6 10" id="KW-0560">Oxidoreductase</keyword>
<proteinExistence type="inferred from homology"/>
<dbReference type="GO" id="GO:0005506">
    <property type="term" value="F:iron ion binding"/>
    <property type="evidence" value="ECO:0007669"/>
    <property type="project" value="InterPro"/>
</dbReference>
<dbReference type="PRINTS" id="PR00385">
    <property type="entry name" value="P450"/>
</dbReference>
<dbReference type="PANTHER" id="PTHR46300:SF7">
    <property type="entry name" value="P450, PUTATIVE (EUROFUNG)-RELATED"/>
    <property type="match status" value="1"/>
</dbReference>
<dbReference type="PANTHER" id="PTHR46300">
    <property type="entry name" value="P450, PUTATIVE (EUROFUNG)-RELATED-RELATED"/>
    <property type="match status" value="1"/>
</dbReference>
<dbReference type="InterPro" id="IPR050364">
    <property type="entry name" value="Cytochrome_P450_fung"/>
</dbReference>
<comment type="cofactor">
    <cofactor evidence="1 9">
        <name>heme</name>
        <dbReference type="ChEBI" id="CHEBI:30413"/>
    </cofactor>
</comment>
<dbReference type="InterPro" id="IPR002401">
    <property type="entry name" value="Cyt_P450_E_grp-I"/>
</dbReference>
<evidence type="ECO:0000256" key="5">
    <source>
        <dbReference type="ARBA" id="ARBA00022723"/>
    </source>
</evidence>
<gene>
    <name evidence="11" type="ORF">GLOTRDRAFT_67059</name>
</gene>
<evidence type="ECO:0000256" key="7">
    <source>
        <dbReference type="ARBA" id="ARBA00023004"/>
    </source>
</evidence>
<evidence type="ECO:0000256" key="6">
    <source>
        <dbReference type="ARBA" id="ARBA00023002"/>
    </source>
</evidence>
<dbReference type="OrthoDB" id="1055148at2759"/>
<accession>S7PR12</accession>
<dbReference type="GO" id="GO:0016705">
    <property type="term" value="F:oxidoreductase activity, acting on paired donors, with incorporation or reduction of molecular oxygen"/>
    <property type="evidence" value="ECO:0007669"/>
    <property type="project" value="InterPro"/>
</dbReference>
<dbReference type="Gene3D" id="1.10.630.10">
    <property type="entry name" value="Cytochrome P450"/>
    <property type="match status" value="1"/>
</dbReference>
<dbReference type="Pfam" id="PF00067">
    <property type="entry name" value="p450"/>
    <property type="match status" value="1"/>
</dbReference>
<evidence type="ECO:0000256" key="4">
    <source>
        <dbReference type="ARBA" id="ARBA00022617"/>
    </source>
</evidence>
<dbReference type="InterPro" id="IPR001128">
    <property type="entry name" value="Cyt_P450"/>
</dbReference>
<evidence type="ECO:0000256" key="8">
    <source>
        <dbReference type="ARBA" id="ARBA00023033"/>
    </source>
</evidence>
<dbReference type="GeneID" id="19307765"/>
<evidence type="ECO:0000256" key="1">
    <source>
        <dbReference type="ARBA" id="ARBA00001971"/>
    </source>
</evidence>
<evidence type="ECO:0000313" key="12">
    <source>
        <dbReference type="Proteomes" id="UP000030669"/>
    </source>
</evidence>
<evidence type="ECO:0000256" key="3">
    <source>
        <dbReference type="ARBA" id="ARBA00010617"/>
    </source>
</evidence>
<keyword evidence="4 9" id="KW-0349">Heme</keyword>
<dbReference type="GO" id="GO:0020037">
    <property type="term" value="F:heme binding"/>
    <property type="evidence" value="ECO:0007669"/>
    <property type="project" value="InterPro"/>
</dbReference>
<dbReference type="Proteomes" id="UP000030669">
    <property type="component" value="Unassembled WGS sequence"/>
</dbReference>
<dbReference type="OMA" id="RHNMKNG"/>
<dbReference type="PROSITE" id="PS00086">
    <property type="entry name" value="CYTOCHROME_P450"/>
    <property type="match status" value="1"/>
</dbReference>
<keyword evidence="5 9" id="KW-0479">Metal-binding</keyword>
<evidence type="ECO:0000256" key="2">
    <source>
        <dbReference type="ARBA" id="ARBA00005179"/>
    </source>
</evidence>
<evidence type="ECO:0000256" key="9">
    <source>
        <dbReference type="PIRSR" id="PIRSR602401-1"/>
    </source>
</evidence>
<dbReference type="CDD" id="cd11065">
    <property type="entry name" value="CYP64-like"/>
    <property type="match status" value="1"/>
</dbReference>
<feature type="binding site" description="axial binding residue" evidence="9">
    <location>
        <position position="446"/>
    </location>
    <ligand>
        <name>heme</name>
        <dbReference type="ChEBI" id="CHEBI:30413"/>
    </ligand>
    <ligandPart>
        <name>Fe</name>
        <dbReference type="ChEBI" id="CHEBI:18248"/>
    </ligandPart>
</feature>
<organism evidence="11 12">
    <name type="scientific">Gloeophyllum trabeum (strain ATCC 11539 / FP-39264 / Madison 617)</name>
    <name type="common">Brown rot fungus</name>
    <dbReference type="NCBI Taxonomy" id="670483"/>
    <lineage>
        <taxon>Eukaryota</taxon>
        <taxon>Fungi</taxon>
        <taxon>Dikarya</taxon>
        <taxon>Basidiomycota</taxon>
        <taxon>Agaricomycotina</taxon>
        <taxon>Agaricomycetes</taxon>
        <taxon>Gloeophyllales</taxon>
        <taxon>Gloeophyllaceae</taxon>
        <taxon>Gloeophyllum</taxon>
    </lineage>
</organism>
<name>S7PR12_GLOTA</name>
<keyword evidence="12" id="KW-1185">Reference proteome</keyword>
<dbReference type="PRINTS" id="PR00463">
    <property type="entry name" value="EP450I"/>
</dbReference>
<sequence>MELFSNNYSMWALCLILVAGIAARFYAGRKPYPPGPVGWPLIGNALQLPERMPWRTYLQWSRDYDSDVIHFTAPGAHFVVLNSASSVYELLVKRSSMYSGRPHSNFLHDMMDFAWTFVFMDYGETWKKYRKVFHQEYEVEEHQVNRSQELVSARRLLKRLLTSKGMRIDPDKDLRLAAADTILSVTYGISPRSESDPFIKIVGETTYLLSHAATGGYLVDYFHVLKAIPSWFPGAAFKRSAERGRFLSEKIRSVPMDFVKSEMAQGRAKSSVASRLLASAFDEKEGKEAEDDISNILGTAYVAGADTTVAMIGSFILAMALHPEVQRKAQKAVDAALGHGERLPDFADYGTIPYLDAVVDEVLRWNPMSPLGLFHSAAEDDFYKGYFIPKGAIVIPNGWALLHDQSVYGADALDFRPERFMSDDGLSRRKDAPDIENAFGYGRRKCPGRIVARDTVWITAASLLTAFNIVEAFNKDGRPFAVDEVEFTSEMISRPPQFTCIFEPRSSATESLIEHDVGDANMDGPM</sequence>
<dbReference type="RefSeq" id="XP_007871257.1">
    <property type="nucleotide sequence ID" value="XM_007873066.1"/>
</dbReference>
<keyword evidence="8 10" id="KW-0503">Monooxygenase</keyword>
<dbReference type="HOGENOM" id="CLU_001570_2_3_1"/>